<dbReference type="GO" id="GO:0050660">
    <property type="term" value="F:flavin adenine dinucleotide binding"/>
    <property type="evidence" value="ECO:0007669"/>
    <property type="project" value="InterPro"/>
</dbReference>
<name>E7C678_9BACT</name>
<dbReference type="InterPro" id="IPR046373">
    <property type="entry name" value="Acyl-CoA_Oxase/DH_mid-dom_sf"/>
</dbReference>
<sequence length="424" mass="47056">MKKEGKPRMVDFSLTPRQKELREIAMDYATTVVEPIAIQSDQMPEVDKSFNWDLVREASIRGLRTLSIPERFGGEGADVLTLAMCGECIAYGDLGVAVGFDQTWKIMTAIANLCNEEQQNRWIPRIMEDDEFLLGIPVTEPLSGSDNLLPYDAPGSGVQMLAKRKGDKWLLNGTKRYISNGGLAKMYYVLARTNPDGPLSTSLTGFLVPSDLPGFSVPEVWDKMGQRAVQNGTLVFEDVEIPDRDRVGDIGASLPAVGALLLGFGSNIQAGATVLGVAQRAYDLSHQYAHERIQGGKPIIEHDIQRKRLVRMAMKLQATRSYLWYAGWNCKQQDFDRKHASMSKVFASEESIAVCVEALELWGATGYMKKNPIEKLLRDAISFLHSDGTNDVLSLKAATFMTQQRLVKTDKRYSKRVAEAALGQ</sequence>
<dbReference type="Gene3D" id="1.20.140.10">
    <property type="entry name" value="Butyryl-CoA Dehydrogenase, subunit A, domain 3"/>
    <property type="match status" value="1"/>
</dbReference>
<evidence type="ECO:0000256" key="1">
    <source>
        <dbReference type="ARBA" id="ARBA00001974"/>
    </source>
</evidence>
<evidence type="ECO:0000256" key="5">
    <source>
        <dbReference type="RuleBase" id="RU362125"/>
    </source>
</evidence>
<organism evidence="9">
    <name type="scientific">uncultured nuHF2 cluster bacterium HF0500_39O04</name>
    <dbReference type="NCBI Taxonomy" id="723590"/>
    <lineage>
        <taxon>Bacteria</taxon>
        <taxon>environmental samples</taxon>
    </lineage>
</organism>
<dbReference type="SUPFAM" id="SSF56645">
    <property type="entry name" value="Acyl-CoA dehydrogenase NM domain-like"/>
    <property type="match status" value="1"/>
</dbReference>
<protein>
    <submittedName>
        <fullName evidence="9">Acyl-CoA dehydrogenases</fullName>
    </submittedName>
</protein>
<dbReference type="EMBL" id="GU568002">
    <property type="protein sequence ID" value="ADI22952.1"/>
    <property type="molecule type" value="Genomic_DNA"/>
</dbReference>
<feature type="domain" description="Acyl-CoA oxidase/dehydrogenase middle" evidence="7">
    <location>
        <begin position="138"/>
        <end position="239"/>
    </location>
</feature>
<dbReference type="Pfam" id="PF02771">
    <property type="entry name" value="Acyl-CoA_dh_N"/>
    <property type="match status" value="1"/>
</dbReference>
<proteinExistence type="inferred from homology"/>
<evidence type="ECO:0000259" key="8">
    <source>
        <dbReference type="Pfam" id="PF02771"/>
    </source>
</evidence>
<dbReference type="InterPro" id="IPR036250">
    <property type="entry name" value="AcylCo_DH-like_C"/>
</dbReference>
<dbReference type="Pfam" id="PF02770">
    <property type="entry name" value="Acyl-CoA_dh_M"/>
    <property type="match status" value="1"/>
</dbReference>
<evidence type="ECO:0000313" key="9">
    <source>
        <dbReference type="EMBL" id="ADI22952.1"/>
    </source>
</evidence>
<dbReference type="InterPro" id="IPR013786">
    <property type="entry name" value="AcylCoA_DH/ox_N"/>
</dbReference>
<feature type="domain" description="Acyl-CoA dehydrogenase/oxidase C-terminal" evidence="6">
    <location>
        <begin position="270"/>
        <end position="394"/>
    </location>
</feature>
<keyword evidence="3 5" id="KW-0285">Flavoprotein</keyword>
<dbReference type="Gene3D" id="2.40.110.10">
    <property type="entry name" value="Butyryl-CoA Dehydrogenase, subunit A, domain 2"/>
    <property type="match status" value="1"/>
</dbReference>
<dbReference type="PANTHER" id="PTHR43884">
    <property type="entry name" value="ACYL-COA DEHYDROGENASE"/>
    <property type="match status" value="1"/>
</dbReference>
<dbReference type="Pfam" id="PF00441">
    <property type="entry name" value="Acyl-CoA_dh_1"/>
    <property type="match status" value="1"/>
</dbReference>
<accession>E7C678</accession>
<dbReference type="Gene3D" id="1.10.540.10">
    <property type="entry name" value="Acyl-CoA dehydrogenase/oxidase, N-terminal domain"/>
    <property type="match status" value="1"/>
</dbReference>
<dbReference type="GO" id="GO:0003995">
    <property type="term" value="F:acyl-CoA dehydrogenase activity"/>
    <property type="evidence" value="ECO:0007669"/>
    <property type="project" value="TreeGrafter"/>
</dbReference>
<evidence type="ECO:0000259" key="7">
    <source>
        <dbReference type="Pfam" id="PF02770"/>
    </source>
</evidence>
<keyword evidence="5" id="KW-0560">Oxidoreductase</keyword>
<evidence type="ECO:0000256" key="2">
    <source>
        <dbReference type="ARBA" id="ARBA00009347"/>
    </source>
</evidence>
<dbReference type="InterPro" id="IPR009100">
    <property type="entry name" value="AcylCoA_DH/oxidase_NM_dom_sf"/>
</dbReference>
<feature type="domain" description="Acyl-CoA dehydrogenase/oxidase N-terminal" evidence="8">
    <location>
        <begin position="15"/>
        <end position="128"/>
    </location>
</feature>
<dbReference type="InterPro" id="IPR009075">
    <property type="entry name" value="AcylCo_DH/oxidase_C"/>
</dbReference>
<keyword evidence="4 5" id="KW-0274">FAD</keyword>
<reference evidence="9" key="1">
    <citation type="submission" date="2010-01" db="EMBL/GenBank/DDBJ databases">
        <title>Genome fragments of uncultured bacteria from the North Pacific subtropical Gyre.</title>
        <authorList>
            <person name="Pham V.D."/>
            <person name="Delong E.F."/>
        </authorList>
    </citation>
    <scope>NUCLEOTIDE SEQUENCE</scope>
</reference>
<evidence type="ECO:0000259" key="6">
    <source>
        <dbReference type="Pfam" id="PF00441"/>
    </source>
</evidence>
<evidence type="ECO:0000256" key="4">
    <source>
        <dbReference type="ARBA" id="ARBA00022827"/>
    </source>
</evidence>
<dbReference type="SUPFAM" id="SSF47203">
    <property type="entry name" value="Acyl-CoA dehydrogenase C-terminal domain-like"/>
    <property type="match status" value="1"/>
</dbReference>
<dbReference type="InterPro" id="IPR037069">
    <property type="entry name" value="AcylCoA_DH/ox_N_sf"/>
</dbReference>
<dbReference type="PIRSF" id="PIRSF016578">
    <property type="entry name" value="HsaA"/>
    <property type="match status" value="1"/>
</dbReference>
<evidence type="ECO:0000256" key="3">
    <source>
        <dbReference type="ARBA" id="ARBA00022630"/>
    </source>
</evidence>
<dbReference type="PANTHER" id="PTHR43884:SF12">
    <property type="entry name" value="ISOVALERYL-COA DEHYDROGENASE, MITOCHONDRIAL-RELATED"/>
    <property type="match status" value="1"/>
</dbReference>
<comment type="cofactor">
    <cofactor evidence="1 5">
        <name>FAD</name>
        <dbReference type="ChEBI" id="CHEBI:57692"/>
    </cofactor>
</comment>
<dbReference type="CDD" id="cd00567">
    <property type="entry name" value="ACAD"/>
    <property type="match status" value="1"/>
</dbReference>
<dbReference type="AlphaFoldDB" id="E7C678"/>
<dbReference type="InterPro" id="IPR006091">
    <property type="entry name" value="Acyl-CoA_Oxase/DH_mid-dom"/>
</dbReference>
<comment type="similarity">
    <text evidence="2 5">Belongs to the acyl-CoA dehydrogenase family.</text>
</comment>